<organism evidence="2 3">
    <name type="scientific">Paenibacillus eucommiae</name>
    <dbReference type="NCBI Taxonomy" id="1355755"/>
    <lineage>
        <taxon>Bacteria</taxon>
        <taxon>Bacillati</taxon>
        <taxon>Bacillota</taxon>
        <taxon>Bacilli</taxon>
        <taxon>Bacillales</taxon>
        <taxon>Paenibacillaceae</taxon>
        <taxon>Paenibacillus</taxon>
    </lineage>
</organism>
<dbReference type="SUPFAM" id="SSF51126">
    <property type="entry name" value="Pectin lyase-like"/>
    <property type="match status" value="1"/>
</dbReference>
<feature type="domain" description="Rhamnogalacturonase A/B/Epimerase-like pectate lyase" evidence="1">
    <location>
        <begin position="4"/>
        <end position="28"/>
    </location>
</feature>
<protein>
    <submittedName>
        <fullName evidence="2">Polygalacturonase</fullName>
    </submittedName>
</protein>
<accession>A0ABS4IVW8</accession>
<dbReference type="InterPro" id="IPR024535">
    <property type="entry name" value="RHGA/B-epi-like_pectate_lyase"/>
</dbReference>
<dbReference type="InterPro" id="IPR012334">
    <property type="entry name" value="Pectin_lyas_fold"/>
</dbReference>
<name>A0ABS4IVW8_9BACL</name>
<dbReference type="InterPro" id="IPR011050">
    <property type="entry name" value="Pectin_lyase_fold/virulence"/>
</dbReference>
<dbReference type="Pfam" id="PF12708">
    <property type="entry name" value="Pect-lyase_RHGA_epim"/>
    <property type="match status" value="1"/>
</dbReference>
<comment type="caution">
    <text evidence="2">The sequence shown here is derived from an EMBL/GenBank/DDBJ whole genome shotgun (WGS) entry which is preliminary data.</text>
</comment>
<dbReference type="EMBL" id="JAGGLB010000010">
    <property type="protein sequence ID" value="MBP1991737.1"/>
    <property type="molecule type" value="Genomic_DNA"/>
</dbReference>
<dbReference type="RefSeq" id="WP_209972471.1">
    <property type="nucleotide sequence ID" value="NZ_JAGGLB010000010.1"/>
</dbReference>
<evidence type="ECO:0000313" key="3">
    <source>
        <dbReference type="Proteomes" id="UP001519287"/>
    </source>
</evidence>
<gene>
    <name evidence="2" type="ORF">J2Z66_003344</name>
</gene>
<keyword evidence="3" id="KW-1185">Reference proteome</keyword>
<reference evidence="2 3" key="1">
    <citation type="submission" date="2021-03" db="EMBL/GenBank/DDBJ databases">
        <title>Genomic Encyclopedia of Type Strains, Phase IV (KMG-IV): sequencing the most valuable type-strain genomes for metagenomic binning, comparative biology and taxonomic classification.</title>
        <authorList>
            <person name="Goeker M."/>
        </authorList>
    </citation>
    <scope>NUCLEOTIDE SEQUENCE [LARGE SCALE GENOMIC DNA]</scope>
    <source>
        <strain evidence="2 3">DSM 26048</strain>
    </source>
</reference>
<evidence type="ECO:0000313" key="2">
    <source>
        <dbReference type="EMBL" id="MBP1991737.1"/>
    </source>
</evidence>
<sequence>MEYNVVHYGATGDGTTDDTAAIQSAIDSALGRSRRR</sequence>
<proteinExistence type="predicted"/>
<dbReference type="Proteomes" id="UP001519287">
    <property type="component" value="Unassembled WGS sequence"/>
</dbReference>
<dbReference type="Gene3D" id="2.160.20.10">
    <property type="entry name" value="Single-stranded right-handed beta-helix, Pectin lyase-like"/>
    <property type="match status" value="1"/>
</dbReference>
<evidence type="ECO:0000259" key="1">
    <source>
        <dbReference type="Pfam" id="PF12708"/>
    </source>
</evidence>